<dbReference type="InterPro" id="IPR011990">
    <property type="entry name" value="TPR-like_helical_dom_sf"/>
</dbReference>
<feature type="domain" description="Surface lipoprotein assembly modifier C-terminal" evidence="9">
    <location>
        <begin position="188"/>
        <end position="486"/>
    </location>
</feature>
<evidence type="ECO:0000256" key="7">
    <source>
        <dbReference type="ARBA" id="ARBA00023609"/>
    </source>
</evidence>
<dbReference type="Proteomes" id="UP001243844">
    <property type="component" value="Unassembled WGS sequence"/>
</dbReference>
<evidence type="ECO:0000256" key="6">
    <source>
        <dbReference type="ARBA" id="ARBA00023237"/>
    </source>
</evidence>
<keyword evidence="3" id="KW-0812">Transmembrane</keyword>
<comment type="subcellular location">
    <subcellularLocation>
        <location evidence="1">Cell outer membrane</location>
        <topology evidence="1">Multi-pass membrane protein</topology>
    </subcellularLocation>
</comment>
<dbReference type="SUPFAM" id="SSF48452">
    <property type="entry name" value="TPR-like"/>
    <property type="match status" value="1"/>
</dbReference>
<dbReference type="InterPro" id="IPR057556">
    <property type="entry name" value="TPR_Slam"/>
</dbReference>
<evidence type="ECO:0000256" key="8">
    <source>
        <dbReference type="PROSITE-ProRule" id="PRU00339"/>
    </source>
</evidence>
<feature type="repeat" description="TPR" evidence="8">
    <location>
        <begin position="96"/>
        <end position="129"/>
    </location>
</feature>
<dbReference type="GO" id="GO:0009279">
    <property type="term" value="C:cell outer membrane"/>
    <property type="evidence" value="ECO:0007669"/>
    <property type="project" value="UniProtKB-SubCell"/>
</dbReference>
<name>A0AAW8JC37_9GAMM</name>
<evidence type="ECO:0000256" key="3">
    <source>
        <dbReference type="ARBA" id="ARBA00022692"/>
    </source>
</evidence>
<evidence type="ECO:0000313" key="12">
    <source>
        <dbReference type="Proteomes" id="UP001243844"/>
    </source>
</evidence>
<evidence type="ECO:0000256" key="1">
    <source>
        <dbReference type="ARBA" id="ARBA00004571"/>
    </source>
</evidence>
<keyword evidence="4" id="KW-0732">Signal</keyword>
<evidence type="ECO:0000259" key="9">
    <source>
        <dbReference type="Pfam" id="PF04575"/>
    </source>
</evidence>
<protein>
    <submittedName>
        <fullName evidence="11">Porin family protein</fullName>
    </submittedName>
</protein>
<dbReference type="Pfam" id="PF04575">
    <property type="entry name" value="SlipAM"/>
    <property type="match status" value="1"/>
</dbReference>
<feature type="domain" description="Surface lipoprotein assembly modifier N-terminal TPR repeats region" evidence="10">
    <location>
        <begin position="57"/>
        <end position="153"/>
    </location>
</feature>
<dbReference type="AlphaFoldDB" id="A0AAW8JC37"/>
<keyword evidence="6" id="KW-0998">Cell outer membrane</keyword>
<keyword evidence="5" id="KW-0472">Membrane</keyword>
<organism evidence="11 12">
    <name type="scientific">Acinetobacter rudis</name>
    <dbReference type="NCBI Taxonomy" id="632955"/>
    <lineage>
        <taxon>Bacteria</taxon>
        <taxon>Pseudomonadati</taxon>
        <taxon>Pseudomonadota</taxon>
        <taxon>Gammaproteobacteria</taxon>
        <taxon>Moraxellales</taxon>
        <taxon>Moraxellaceae</taxon>
        <taxon>Acinetobacter</taxon>
    </lineage>
</organism>
<dbReference type="PROSITE" id="PS50005">
    <property type="entry name" value="TPR"/>
    <property type="match status" value="1"/>
</dbReference>
<dbReference type="Gene3D" id="1.25.40.10">
    <property type="entry name" value="Tetratricopeptide repeat domain"/>
    <property type="match status" value="1"/>
</dbReference>
<proteinExistence type="inferred from homology"/>
<comment type="caution">
    <text evidence="11">The sequence shown here is derived from an EMBL/GenBank/DDBJ whole genome shotgun (WGS) entry which is preliminary data.</text>
</comment>
<gene>
    <name evidence="11" type="ORF">RFH47_13725</name>
</gene>
<sequence>MLVSLSLPLYAADDSDTRLRLDQGLLQQNIEQQQSLIEQQKQDQIPTMIIDGEIIKVENNLDDLGRALYIAVMQKQWSVAKIYLERYEKLEAYDVSLQKFAQAALARVAGQLDQAEQSFQQALTLQPNNSMIKLELARLYTERQKNQQAKQLFSEVKQQLQHTDDVLAQNIIKTIDVYLEGLNKRDAWQGSISLGARYATNINSASDQSVTWTVYGVDQEGNRIPIEQRTKGTADAINAQALDYEGALNKRWSLRDYHGIALKVFAYGRAYEGYKDFNEMTLNMNAGYSYQDQYNQLLIAPTFEHRRYQNKSLSNAWGGRVEWMHFLGPDRAFKLEGEIKDIDHVLYSNQSGIESSAYATFWKVLAKQWTIFGGVDFVDHNSEEIYFTAYQQQGLRMGLSKQFSQGFNTTLFSSFRWRQYDQFNQVLEAKRNDFEQNYILMLSIPRWEFYGMTPSLMYQYNKNNSNVEWLYSYDKHNVSLKLEYRF</sequence>
<evidence type="ECO:0000256" key="2">
    <source>
        <dbReference type="ARBA" id="ARBA00022452"/>
    </source>
</evidence>
<dbReference type="InterPro" id="IPR019734">
    <property type="entry name" value="TPR_rpt"/>
</dbReference>
<keyword evidence="8" id="KW-0802">TPR repeat</keyword>
<evidence type="ECO:0000313" key="11">
    <source>
        <dbReference type="EMBL" id="MDQ8936779.1"/>
    </source>
</evidence>
<dbReference type="InterPro" id="IPR007655">
    <property type="entry name" value="Slam_C"/>
</dbReference>
<accession>A0AAW8JC37</accession>
<comment type="similarity">
    <text evidence="7">Belongs to the Slam family.</text>
</comment>
<reference evidence="11" key="1">
    <citation type="submission" date="2023-08" db="EMBL/GenBank/DDBJ databases">
        <title>Emergence of clinically-relevant ST2 carbapenem-resistant Acinetobacter baumannii strains in hospital sewages in Zhejiang, East of China.</title>
        <authorList>
            <person name="Kaichao C."/>
            <person name="Zhang R."/>
        </authorList>
    </citation>
    <scope>NUCLEOTIDE SEQUENCE</scope>
    <source>
        <strain evidence="11">M-RB-37</strain>
    </source>
</reference>
<dbReference type="Pfam" id="PF24575">
    <property type="entry name" value="TPR_Slam"/>
    <property type="match status" value="1"/>
</dbReference>
<evidence type="ECO:0000256" key="5">
    <source>
        <dbReference type="ARBA" id="ARBA00023136"/>
    </source>
</evidence>
<keyword evidence="2" id="KW-1134">Transmembrane beta strand</keyword>
<evidence type="ECO:0000256" key="4">
    <source>
        <dbReference type="ARBA" id="ARBA00022729"/>
    </source>
</evidence>
<dbReference type="EMBL" id="JAVIDL010000033">
    <property type="protein sequence ID" value="MDQ8936779.1"/>
    <property type="molecule type" value="Genomic_DNA"/>
</dbReference>
<evidence type="ECO:0000259" key="10">
    <source>
        <dbReference type="Pfam" id="PF24575"/>
    </source>
</evidence>